<dbReference type="InterPro" id="IPR009003">
    <property type="entry name" value="Peptidase_S1_PA"/>
</dbReference>
<keyword evidence="3" id="KW-0472">Membrane</keyword>
<evidence type="ECO:0000259" key="4">
    <source>
        <dbReference type="SMART" id="SM01324"/>
    </source>
</evidence>
<dbReference type="GO" id="GO:0006508">
    <property type="term" value="P:proteolysis"/>
    <property type="evidence" value="ECO:0007669"/>
    <property type="project" value="UniProtKB-KW"/>
</dbReference>
<keyword evidence="3" id="KW-1133">Transmembrane helix</keyword>
<feature type="transmembrane region" description="Helical" evidence="3">
    <location>
        <begin position="12"/>
        <end position="32"/>
    </location>
</feature>
<name>A0A6I6EW03_9CLOT</name>
<keyword evidence="1" id="KW-0645">Protease</keyword>
<evidence type="ECO:0000256" key="2">
    <source>
        <dbReference type="ARBA" id="ARBA00022801"/>
    </source>
</evidence>
<dbReference type="InterPro" id="IPR051201">
    <property type="entry name" value="Chloro_Bact_Ser_Proteases"/>
</dbReference>
<sequence>MMNRRKSFALRVSLAIASTLIIVGGIGSFFYAKNHINKSNDIKKHDIYFTSNHKNKRTIEEIARNKKSIVLIKTSDESIGSGIIISDKGYILTSYHVIKGITKYSAFFQGKDNSMGQEAPLDLIGFDEEKDIALLKLKTTSPEHGYIPIGNSNNVKEGEKIITISSPQGIINTISDGIISGIRNEENIKYLQITAPISEGSSGGALMNMKGELIGIITFKAADGENLNFALSSRDIINFLESNMRNNKDEAGYILSNSGSTQIDSKDLEELDPWELTLARNEIYARHGYIFRNEELRKYFQTKKWYKPRENFSDEDLNEIEKDNIKFILMYEEMIK</sequence>
<keyword evidence="6" id="KW-1185">Reference proteome</keyword>
<accession>A0A6I6EW03</accession>
<proteinExistence type="predicted"/>
<dbReference type="PRINTS" id="PR00834">
    <property type="entry name" value="PROTEASES2C"/>
</dbReference>
<dbReference type="Pfam" id="PF13365">
    <property type="entry name" value="Trypsin_2"/>
    <property type="match status" value="1"/>
</dbReference>
<evidence type="ECO:0000256" key="1">
    <source>
        <dbReference type="ARBA" id="ARBA00022670"/>
    </source>
</evidence>
<reference evidence="5 6" key="1">
    <citation type="submission" date="2019-12" db="EMBL/GenBank/DDBJ databases">
        <title>Genome sequenceing of Clostridium bovifaecis.</title>
        <authorList>
            <person name="Yao Y."/>
        </authorList>
    </citation>
    <scope>NUCLEOTIDE SEQUENCE [LARGE SCALE GENOMIC DNA]</scope>
    <source>
        <strain evidence="5 6">BXX</strain>
    </source>
</reference>
<dbReference type="AlphaFoldDB" id="A0A6I6EW03"/>
<evidence type="ECO:0000313" key="5">
    <source>
        <dbReference type="EMBL" id="QGU96533.1"/>
    </source>
</evidence>
<dbReference type="InterPro" id="IPR025582">
    <property type="entry name" value="YARHG_dom"/>
</dbReference>
<dbReference type="Gene3D" id="2.40.10.120">
    <property type="match status" value="1"/>
</dbReference>
<dbReference type="InterPro" id="IPR001940">
    <property type="entry name" value="Peptidase_S1C"/>
</dbReference>
<gene>
    <name evidence="5" type="ORF">GOM49_16750</name>
</gene>
<keyword evidence="3" id="KW-0812">Transmembrane</keyword>
<dbReference type="Pfam" id="PF13308">
    <property type="entry name" value="YARHG"/>
    <property type="match status" value="1"/>
</dbReference>
<evidence type="ECO:0000313" key="6">
    <source>
        <dbReference type="Proteomes" id="UP000422764"/>
    </source>
</evidence>
<organism evidence="5 6">
    <name type="scientific">Clostridium bovifaecis</name>
    <dbReference type="NCBI Taxonomy" id="2184719"/>
    <lineage>
        <taxon>Bacteria</taxon>
        <taxon>Bacillati</taxon>
        <taxon>Bacillota</taxon>
        <taxon>Clostridia</taxon>
        <taxon>Eubacteriales</taxon>
        <taxon>Clostridiaceae</taxon>
        <taxon>Clostridium</taxon>
    </lineage>
</organism>
<feature type="domain" description="YARHG" evidence="4">
    <location>
        <begin position="251"/>
        <end position="333"/>
    </location>
</feature>
<keyword evidence="2" id="KW-0378">Hydrolase</keyword>
<dbReference type="GO" id="GO:0004252">
    <property type="term" value="F:serine-type endopeptidase activity"/>
    <property type="evidence" value="ECO:0007669"/>
    <property type="project" value="InterPro"/>
</dbReference>
<evidence type="ECO:0000256" key="3">
    <source>
        <dbReference type="SAM" id="Phobius"/>
    </source>
</evidence>
<dbReference type="SUPFAM" id="SSF50494">
    <property type="entry name" value="Trypsin-like serine proteases"/>
    <property type="match status" value="1"/>
</dbReference>
<dbReference type="PANTHER" id="PTHR43343">
    <property type="entry name" value="PEPTIDASE S12"/>
    <property type="match status" value="1"/>
</dbReference>
<dbReference type="InterPro" id="IPR038434">
    <property type="entry name" value="YARHG_sf"/>
</dbReference>
<dbReference type="Gene3D" id="1.20.58.1690">
    <property type="match status" value="1"/>
</dbReference>
<dbReference type="PANTHER" id="PTHR43343:SF3">
    <property type="entry name" value="PROTEASE DO-LIKE 8, CHLOROPLASTIC"/>
    <property type="match status" value="1"/>
</dbReference>
<dbReference type="Proteomes" id="UP000422764">
    <property type="component" value="Chromosome"/>
</dbReference>
<dbReference type="EMBL" id="CP046522">
    <property type="protein sequence ID" value="QGU96533.1"/>
    <property type="molecule type" value="Genomic_DNA"/>
</dbReference>
<dbReference type="SMART" id="SM01324">
    <property type="entry name" value="YARHG"/>
    <property type="match status" value="1"/>
</dbReference>
<protein>
    <submittedName>
        <fullName evidence="5">YARHG domain-containing protein</fullName>
    </submittedName>
</protein>